<reference evidence="2" key="1">
    <citation type="submission" date="2020-10" db="EMBL/GenBank/DDBJ databases">
        <authorList>
            <person name="Castelo-Branco R."/>
            <person name="Eusebio N."/>
            <person name="Adriana R."/>
            <person name="Vieira A."/>
            <person name="Brugerolle De Fraissinette N."/>
            <person name="Rezende De Castro R."/>
            <person name="Schneider M.P."/>
            <person name="Vasconcelos V."/>
            <person name="Leao P.N."/>
        </authorList>
    </citation>
    <scope>NUCLEOTIDE SEQUENCE</scope>
    <source>
        <strain evidence="2">LEGE 11479</strain>
    </source>
</reference>
<feature type="transmembrane region" description="Helical" evidence="1">
    <location>
        <begin position="342"/>
        <end position="363"/>
    </location>
</feature>
<feature type="transmembrane region" description="Helical" evidence="1">
    <location>
        <begin position="316"/>
        <end position="336"/>
    </location>
</feature>
<feature type="transmembrane region" description="Helical" evidence="1">
    <location>
        <begin position="131"/>
        <end position="151"/>
    </location>
</feature>
<sequence>MDSEHSVTNIRKKRNSLLVNILALVTIFSLCFFVFFQTGLLFSGFNLFLNDHLMITMHHEVQQIGLWATVERWLINDYNHGRFQPFYYFQDILLTQIFGVNANLWFAHTCVLASLTTFALFAVARNIGMSLLTACIFPAFVLVGPQAIMWAQPSYPQVIGTFLLAIAMLLAVIPTKVDDPRQNLLFNILFVLFVLLTSLSKESYIIFIPALMAIRIWAYAQTRKTSLYNAAQRTLKTNAILLGIVIVELLYISLVIGVDGMGYAGIQEETFQVSKFLRTIHTFLSNSYLQIFGISFLMSLILLVRRRESISAFLNHLLPAVSIAFLIISPQILLYTKSDIRGYYLIPATIGSALLITYCIHLLSSHSKLAAYLLVSLSIVLISTNFSAVWKSYTFTAYDNRNINSLLQQTQNCTTNQDPILVVSNPRVRYEASLATRKILNYVHDRQNLILATYGLEGTDFYSEKYRDAEAIWSFIDPQYVSQQYDGKTISAFQQKQEIMAVIVFDGLDEEFLTTSTWFKEDKFEKSVFPITFAPANLYCKI</sequence>
<evidence type="ECO:0000313" key="3">
    <source>
        <dbReference type="Proteomes" id="UP000615026"/>
    </source>
</evidence>
<feature type="transmembrane region" description="Helical" evidence="1">
    <location>
        <begin position="204"/>
        <end position="220"/>
    </location>
</feature>
<dbReference type="Proteomes" id="UP000615026">
    <property type="component" value="Unassembled WGS sequence"/>
</dbReference>
<feature type="transmembrane region" description="Helical" evidence="1">
    <location>
        <begin position="21"/>
        <end position="49"/>
    </location>
</feature>
<dbReference type="RefSeq" id="WP_193996239.1">
    <property type="nucleotide sequence ID" value="NZ_JADEXP010000419.1"/>
</dbReference>
<keyword evidence="1" id="KW-0472">Membrane</keyword>
<dbReference type="AlphaFoldDB" id="A0A928ZZS2"/>
<evidence type="ECO:0000313" key="2">
    <source>
        <dbReference type="EMBL" id="MBE9070368.1"/>
    </source>
</evidence>
<evidence type="ECO:0000256" key="1">
    <source>
        <dbReference type="SAM" id="Phobius"/>
    </source>
</evidence>
<proteinExistence type="predicted"/>
<name>A0A928ZZS2_LEPEC</name>
<protein>
    <submittedName>
        <fullName evidence="2">Uncharacterized protein</fullName>
    </submittedName>
</protein>
<feature type="transmembrane region" description="Helical" evidence="1">
    <location>
        <begin position="157"/>
        <end position="175"/>
    </location>
</feature>
<gene>
    <name evidence="2" type="ORF">IQ260_27370</name>
</gene>
<comment type="caution">
    <text evidence="2">The sequence shown here is derived from an EMBL/GenBank/DDBJ whole genome shotgun (WGS) entry which is preliminary data.</text>
</comment>
<keyword evidence="1" id="KW-0812">Transmembrane</keyword>
<keyword evidence="1" id="KW-1133">Transmembrane helix</keyword>
<feature type="transmembrane region" description="Helical" evidence="1">
    <location>
        <begin position="182"/>
        <end position="198"/>
    </location>
</feature>
<feature type="transmembrane region" description="Helical" evidence="1">
    <location>
        <begin position="240"/>
        <end position="266"/>
    </location>
</feature>
<feature type="transmembrane region" description="Helical" evidence="1">
    <location>
        <begin position="286"/>
        <end position="304"/>
    </location>
</feature>
<feature type="transmembrane region" description="Helical" evidence="1">
    <location>
        <begin position="370"/>
        <end position="390"/>
    </location>
</feature>
<organism evidence="2 3">
    <name type="scientific">Leptolyngbya cf. ectocarpi LEGE 11479</name>
    <dbReference type="NCBI Taxonomy" id="1828722"/>
    <lineage>
        <taxon>Bacteria</taxon>
        <taxon>Bacillati</taxon>
        <taxon>Cyanobacteriota</taxon>
        <taxon>Cyanophyceae</taxon>
        <taxon>Leptolyngbyales</taxon>
        <taxon>Leptolyngbyaceae</taxon>
        <taxon>Leptolyngbya group</taxon>
        <taxon>Leptolyngbya</taxon>
    </lineage>
</organism>
<accession>A0A928ZZS2</accession>
<keyword evidence="3" id="KW-1185">Reference proteome</keyword>
<feature type="transmembrane region" description="Helical" evidence="1">
    <location>
        <begin position="104"/>
        <end position="124"/>
    </location>
</feature>
<dbReference type="EMBL" id="JADEXP010000419">
    <property type="protein sequence ID" value="MBE9070368.1"/>
    <property type="molecule type" value="Genomic_DNA"/>
</dbReference>